<dbReference type="EMBL" id="CAJNNV010000238">
    <property type="protein sequence ID" value="CAE8581931.1"/>
    <property type="molecule type" value="Genomic_DNA"/>
</dbReference>
<feature type="region of interest" description="Disordered" evidence="1">
    <location>
        <begin position="1"/>
        <end position="20"/>
    </location>
</feature>
<evidence type="ECO:0008006" key="4">
    <source>
        <dbReference type="Google" id="ProtNLM"/>
    </source>
</evidence>
<protein>
    <recommendedName>
        <fullName evidence="4">PDZ domain-containing protein</fullName>
    </recommendedName>
</protein>
<keyword evidence="3" id="KW-1185">Reference proteome</keyword>
<dbReference type="Proteomes" id="UP000654075">
    <property type="component" value="Unassembled WGS sequence"/>
</dbReference>
<feature type="compositionally biased region" description="Polar residues" evidence="1">
    <location>
        <begin position="1"/>
        <end position="13"/>
    </location>
</feature>
<evidence type="ECO:0000256" key="1">
    <source>
        <dbReference type="SAM" id="MobiDB-lite"/>
    </source>
</evidence>
<reference evidence="2" key="1">
    <citation type="submission" date="2021-02" db="EMBL/GenBank/DDBJ databases">
        <authorList>
            <person name="Dougan E. K."/>
            <person name="Rhodes N."/>
            <person name="Thang M."/>
            <person name="Chan C."/>
        </authorList>
    </citation>
    <scope>NUCLEOTIDE SEQUENCE</scope>
</reference>
<evidence type="ECO:0000313" key="2">
    <source>
        <dbReference type="EMBL" id="CAE8581931.1"/>
    </source>
</evidence>
<gene>
    <name evidence="2" type="ORF">PGLA1383_LOCUS939</name>
</gene>
<comment type="caution">
    <text evidence="2">The sequence shown here is derived from an EMBL/GenBank/DDBJ whole genome shotgun (WGS) entry which is preliminary data.</text>
</comment>
<dbReference type="AlphaFoldDB" id="A0A813D8F8"/>
<organism evidence="2 3">
    <name type="scientific">Polarella glacialis</name>
    <name type="common">Dinoflagellate</name>
    <dbReference type="NCBI Taxonomy" id="89957"/>
    <lineage>
        <taxon>Eukaryota</taxon>
        <taxon>Sar</taxon>
        <taxon>Alveolata</taxon>
        <taxon>Dinophyceae</taxon>
        <taxon>Suessiales</taxon>
        <taxon>Suessiaceae</taxon>
        <taxon>Polarella</taxon>
    </lineage>
</organism>
<sequence length="308" mass="33063">MASESRTGRTLHSTSRDRPRIQFLERRTRPSLKFLLLIGASHSLTLRTLSFVSGRSSVEAESPAAAAPGGSDATPLLPELLRRDVLWAGLGWSVSLSTPPAHAKGEKWRTDIPRVLAALKVFQKEWPSYLSDDSMNTGALSAGANRVRAAMVKEYVDRYDISIPVDKPLDGAVSSRGMVSSKASPEFGWKEGDMVVQINAVPLGQATIDLASVQAQAKEAGKGLVLTVERRGPPLFVDFEKQLLEAYAAVGDEGLPDLEELQTSIGGVEFEVATAASATQVSLAVMQSLRKLIDKLAEQLTLVAKAIG</sequence>
<name>A0A813D8F8_POLGL</name>
<proteinExistence type="predicted"/>
<evidence type="ECO:0000313" key="3">
    <source>
        <dbReference type="Proteomes" id="UP000654075"/>
    </source>
</evidence>
<accession>A0A813D8F8</accession>